<evidence type="ECO:0000313" key="2">
    <source>
        <dbReference type="EMBL" id="MUV14806.1"/>
    </source>
</evidence>
<gene>
    <name evidence="2" type="ORF">GN331_11385</name>
</gene>
<organism evidence="2 3">
    <name type="scientific">Noviluteimonas gilva</name>
    <dbReference type="NCBI Taxonomy" id="2682097"/>
    <lineage>
        <taxon>Bacteria</taxon>
        <taxon>Pseudomonadati</taxon>
        <taxon>Pseudomonadota</taxon>
        <taxon>Gammaproteobacteria</taxon>
        <taxon>Lysobacterales</taxon>
        <taxon>Lysobacteraceae</taxon>
        <taxon>Noviluteimonas</taxon>
    </lineage>
</organism>
<evidence type="ECO:0000256" key="1">
    <source>
        <dbReference type="SAM" id="Phobius"/>
    </source>
</evidence>
<keyword evidence="1" id="KW-0472">Membrane</keyword>
<feature type="transmembrane region" description="Helical" evidence="1">
    <location>
        <begin position="353"/>
        <end position="373"/>
    </location>
</feature>
<dbReference type="RefSeq" id="WP_156642193.1">
    <property type="nucleotide sequence ID" value="NZ_WOXT01000003.1"/>
</dbReference>
<feature type="transmembrane region" description="Helical" evidence="1">
    <location>
        <begin position="228"/>
        <end position="248"/>
    </location>
</feature>
<keyword evidence="3" id="KW-1185">Reference proteome</keyword>
<keyword evidence="1" id="KW-0812">Transmembrane</keyword>
<keyword evidence="1" id="KW-1133">Transmembrane helix</keyword>
<protein>
    <submittedName>
        <fullName evidence="2">Uncharacterized protein</fullName>
    </submittedName>
</protein>
<sequence length="387" mass="41827">MLSDSFSLLRGGPVYRLMHWLGALRPGVPTKWLLLALIVVVSFVPLMVLAAIEGMLLPSADRIALLGDYAVLARLLVAVPIMVLGAGACDHVLHATVRYIGRSGLVPGASHDAFQRLVQHGHAIRDSHIPETMCALIALLSAFSTNAKFSHVSGFTHWATVEGSLSKAGEWFAAVSAPVFRFVALVWLWRFLVWAYLLWRFSRLRLAIFAAHPDGAGGLGFLAPAQSWFAVMALAASTIFCGTALVQMEYAHATLQSFQWEMLGVIVGSVLVVFSPLLFVMRPLVRTRRHDMHELGALGQAASRAFAARWENPDPTQSGDALLESPNPSAVADFTAMYATARSMAVVPVNKQALLSVAVVAALPMLPLVLHAVSIDELLRRVLGVLA</sequence>
<evidence type="ECO:0000313" key="3">
    <source>
        <dbReference type="Proteomes" id="UP000479692"/>
    </source>
</evidence>
<dbReference type="EMBL" id="WOXT01000003">
    <property type="protein sequence ID" value="MUV14806.1"/>
    <property type="molecule type" value="Genomic_DNA"/>
</dbReference>
<feature type="transmembrane region" description="Helical" evidence="1">
    <location>
        <begin position="179"/>
        <end position="199"/>
    </location>
</feature>
<reference evidence="2 3" key="1">
    <citation type="submission" date="2019-12" db="EMBL/GenBank/DDBJ databases">
        <authorList>
            <person name="Xu J."/>
        </authorList>
    </citation>
    <scope>NUCLEOTIDE SEQUENCE [LARGE SCALE GENOMIC DNA]</scope>
    <source>
        <strain evidence="2 3">HX-5-24</strain>
    </source>
</reference>
<dbReference type="AlphaFoldDB" id="A0A7C9M434"/>
<feature type="transmembrane region" description="Helical" evidence="1">
    <location>
        <begin position="32"/>
        <end position="57"/>
    </location>
</feature>
<feature type="transmembrane region" description="Helical" evidence="1">
    <location>
        <begin position="69"/>
        <end position="88"/>
    </location>
</feature>
<dbReference type="Proteomes" id="UP000479692">
    <property type="component" value="Unassembled WGS sequence"/>
</dbReference>
<name>A0A7C9M434_9GAMM</name>
<accession>A0A7C9M434</accession>
<comment type="caution">
    <text evidence="2">The sequence shown here is derived from an EMBL/GenBank/DDBJ whole genome shotgun (WGS) entry which is preliminary data.</text>
</comment>
<feature type="transmembrane region" description="Helical" evidence="1">
    <location>
        <begin position="260"/>
        <end position="280"/>
    </location>
</feature>
<proteinExistence type="predicted"/>